<keyword evidence="4" id="KW-1185">Reference proteome</keyword>
<reference evidence="3 4" key="1">
    <citation type="submission" date="2022-06" db="EMBL/GenBank/DDBJ databases">
        <title>Sequencing the genomes of 1000 actinobacteria strains.</title>
        <authorList>
            <person name="Klenk H.-P."/>
        </authorList>
    </citation>
    <scope>NUCLEOTIDE SEQUENCE [LARGE SCALE GENOMIC DNA]</scope>
    <source>
        <strain evidence="3 4">DSM 44170</strain>
    </source>
</reference>
<evidence type="ECO:0000313" key="4">
    <source>
        <dbReference type="Proteomes" id="UP001320766"/>
    </source>
</evidence>
<evidence type="ECO:0000313" key="3">
    <source>
        <dbReference type="EMBL" id="MCP2352893.1"/>
    </source>
</evidence>
<sequence length="349" mass="36354">MSGILVIGGYGAVGARVSATLDEWFPGRVIAAGRRPEAAPRPDGADRRPDGARLPGTVRRARLDVADIADLKRLLDAERVAAVVLCVEPPDAAVAEACLSRGVHLIDVGASDHLLRQVEALADRATAGGATAVLSAGLAPGLTNLLARRAHERVGGARRIDITVLLGAGEQHGADAVAWTVDRLSRPAAGASRRCVMPGHGRRTAFPLDFSDQHSLRRTLGVPAVTTRMCLDSAFSTMLLAGLRRLSVFRAARGLLARRLAIAALSRVHIGGDGFAVRVDAVNGDRHAALALTGNAQSRATALVAAHVTRAVLGGGLPVGVHHIDQLPALADLPERLATYGIVPHTMPS</sequence>
<protein>
    <recommendedName>
        <fullName evidence="2">Saccharopine dehydrogenase NADP binding domain-containing protein</fullName>
    </recommendedName>
</protein>
<comment type="caution">
    <text evidence="3">The sequence shown here is derived from an EMBL/GenBank/DDBJ whole genome shotgun (WGS) entry which is preliminary data.</text>
</comment>
<organism evidence="3 4">
    <name type="scientific">Nonomuraea roseoviolacea subsp. carminata</name>
    <dbReference type="NCBI Taxonomy" id="160689"/>
    <lineage>
        <taxon>Bacteria</taxon>
        <taxon>Bacillati</taxon>
        <taxon>Actinomycetota</taxon>
        <taxon>Actinomycetes</taxon>
        <taxon>Streptosporangiales</taxon>
        <taxon>Streptosporangiaceae</taxon>
        <taxon>Nonomuraea</taxon>
    </lineage>
</organism>
<feature type="compositionally biased region" description="Basic and acidic residues" evidence="1">
    <location>
        <begin position="35"/>
        <end position="51"/>
    </location>
</feature>
<proteinExistence type="predicted"/>
<dbReference type="PANTHER" id="PTHR43796:SF2">
    <property type="entry name" value="CARBOXYNORSPERMIDINE SYNTHASE"/>
    <property type="match status" value="1"/>
</dbReference>
<feature type="region of interest" description="Disordered" evidence="1">
    <location>
        <begin position="35"/>
        <end position="54"/>
    </location>
</feature>
<evidence type="ECO:0000259" key="2">
    <source>
        <dbReference type="Pfam" id="PF03435"/>
    </source>
</evidence>
<evidence type="ECO:0000256" key="1">
    <source>
        <dbReference type="SAM" id="MobiDB-lite"/>
    </source>
</evidence>
<dbReference type="Pfam" id="PF03435">
    <property type="entry name" value="Sacchrp_dh_NADP"/>
    <property type="match status" value="1"/>
</dbReference>
<dbReference type="Proteomes" id="UP001320766">
    <property type="component" value="Unassembled WGS sequence"/>
</dbReference>
<gene>
    <name evidence="3" type="ORF">HD595_009015</name>
</gene>
<dbReference type="InterPro" id="IPR036291">
    <property type="entry name" value="NAD(P)-bd_dom_sf"/>
</dbReference>
<dbReference type="EMBL" id="JAMZEC010000001">
    <property type="protein sequence ID" value="MCP2352893.1"/>
    <property type="molecule type" value="Genomic_DNA"/>
</dbReference>
<dbReference type="SUPFAM" id="SSF51735">
    <property type="entry name" value="NAD(P)-binding Rossmann-fold domains"/>
    <property type="match status" value="1"/>
</dbReference>
<dbReference type="Gene3D" id="3.40.50.720">
    <property type="entry name" value="NAD(P)-binding Rossmann-like Domain"/>
    <property type="match status" value="1"/>
</dbReference>
<dbReference type="InterPro" id="IPR005097">
    <property type="entry name" value="Sacchrp_dh_NADP-bd"/>
</dbReference>
<accession>A0ABT1KFV4</accession>
<dbReference type="RefSeq" id="WP_253780811.1">
    <property type="nucleotide sequence ID" value="NZ_BAAAVE010000037.1"/>
</dbReference>
<feature type="domain" description="Saccharopine dehydrogenase NADP binding" evidence="2">
    <location>
        <begin position="4"/>
        <end position="133"/>
    </location>
</feature>
<dbReference type="PANTHER" id="PTHR43796">
    <property type="entry name" value="CARBOXYNORSPERMIDINE SYNTHASE"/>
    <property type="match status" value="1"/>
</dbReference>
<name>A0ABT1KFV4_9ACTN</name>